<dbReference type="Pfam" id="PF01547">
    <property type="entry name" value="SBP_bac_1"/>
    <property type="match status" value="1"/>
</dbReference>
<dbReference type="PANTHER" id="PTHR43649">
    <property type="entry name" value="ARABINOSE-BINDING PROTEIN-RELATED"/>
    <property type="match status" value="1"/>
</dbReference>
<dbReference type="PROSITE" id="PS51257">
    <property type="entry name" value="PROKAR_LIPOPROTEIN"/>
    <property type="match status" value="1"/>
</dbReference>
<evidence type="ECO:0000256" key="1">
    <source>
        <dbReference type="SAM" id="SignalP"/>
    </source>
</evidence>
<reference evidence="2 3" key="1">
    <citation type="submission" date="2019-03" db="EMBL/GenBank/DDBJ databases">
        <title>Genomic Encyclopedia of Type Strains, Phase IV (KMG-IV): sequencing the most valuable type-strain genomes for metagenomic binning, comparative biology and taxonomic classification.</title>
        <authorList>
            <person name="Goeker M."/>
        </authorList>
    </citation>
    <scope>NUCLEOTIDE SEQUENCE [LARGE SCALE GENOMIC DNA]</scope>
    <source>
        <strain evidence="2 3">DSM 45361</strain>
    </source>
</reference>
<dbReference type="InterPro" id="IPR006059">
    <property type="entry name" value="SBP"/>
</dbReference>
<dbReference type="SUPFAM" id="SSF53850">
    <property type="entry name" value="Periplasmic binding protein-like II"/>
    <property type="match status" value="1"/>
</dbReference>
<dbReference type="InterPro" id="IPR006311">
    <property type="entry name" value="TAT_signal"/>
</dbReference>
<dbReference type="OrthoDB" id="8317736at2"/>
<dbReference type="PROSITE" id="PS51318">
    <property type="entry name" value="TAT"/>
    <property type="match status" value="1"/>
</dbReference>
<proteinExistence type="predicted"/>
<evidence type="ECO:0000313" key="2">
    <source>
        <dbReference type="EMBL" id="TDP96776.1"/>
    </source>
</evidence>
<feature type="chain" id="PRO_5038553480" evidence="1">
    <location>
        <begin position="21"/>
        <end position="429"/>
    </location>
</feature>
<dbReference type="EMBL" id="SNXZ01000004">
    <property type="protein sequence ID" value="TDP96776.1"/>
    <property type="molecule type" value="Genomic_DNA"/>
</dbReference>
<dbReference type="InterPro" id="IPR050490">
    <property type="entry name" value="Bact_solute-bd_prot1"/>
</dbReference>
<name>A0A4R6SCK3_LABRH</name>
<evidence type="ECO:0000313" key="3">
    <source>
        <dbReference type="Proteomes" id="UP000295444"/>
    </source>
</evidence>
<dbReference type="Gene3D" id="3.40.190.10">
    <property type="entry name" value="Periplasmic binding protein-like II"/>
    <property type="match status" value="2"/>
</dbReference>
<comment type="caution">
    <text evidence="2">The sequence shown here is derived from an EMBL/GenBank/DDBJ whole genome shotgun (WGS) entry which is preliminary data.</text>
</comment>
<sequence length="429" mass="44971">MRSSRRSLAAVLATAALVTAACGTDTPTDASAGGGPVTLVWWHNGTTDPLKSVWDKAAADYHRAHPDVTIKVQPIQNEDFTTKVPLALQSDSPPDIYQQWGGGDEGSQIQSGKVADITAQTSPWVGPLGEFAKNWQVGGKQYGVPYEKHVVGFWYRKDLFTAAGITTPPSTMEELNTDVGKLRAHGVAPIAVGGKDRWPDAFYWAYFAIRACSPQALQTAVQTLKLEDPCWVTAGRNLQAFLATKPFQAGFNGTPAQQGAGSSAGLVANGKAAMELQGDWNPGTMSALTEDKKLNDKLGWFPFPAVAGGAGDPAAVLGGGDGFSCTTKAATACAGFLQYLTSEPVQRQIASSGAGLPVNPTAASALTDPSLKSALEYTSKAPYLQMYFDRAFPTNVGSALNEAIANLFAGKGSPETIVQAVNEAGTGGR</sequence>
<dbReference type="AlphaFoldDB" id="A0A4R6SCK3"/>
<keyword evidence="3" id="KW-1185">Reference proteome</keyword>
<gene>
    <name evidence="2" type="ORF">EV186_104764</name>
</gene>
<accession>A0A4R6SCK3</accession>
<keyword evidence="1" id="KW-0732">Signal</keyword>
<dbReference type="RefSeq" id="WP_133852082.1">
    <property type="nucleotide sequence ID" value="NZ_SNXZ01000004.1"/>
</dbReference>
<feature type="signal peptide" evidence="1">
    <location>
        <begin position="1"/>
        <end position="20"/>
    </location>
</feature>
<dbReference type="Proteomes" id="UP000295444">
    <property type="component" value="Unassembled WGS sequence"/>
</dbReference>
<protein>
    <submittedName>
        <fullName evidence="2">Carbohydrate ABC transporter substrate-binding protein (CUT1 family)</fullName>
    </submittedName>
</protein>
<organism evidence="2 3">
    <name type="scientific">Labedaea rhizosphaerae</name>
    <dbReference type="NCBI Taxonomy" id="598644"/>
    <lineage>
        <taxon>Bacteria</taxon>
        <taxon>Bacillati</taxon>
        <taxon>Actinomycetota</taxon>
        <taxon>Actinomycetes</taxon>
        <taxon>Pseudonocardiales</taxon>
        <taxon>Pseudonocardiaceae</taxon>
        <taxon>Labedaea</taxon>
    </lineage>
</organism>
<dbReference type="PANTHER" id="PTHR43649:SF14">
    <property type="entry name" value="BLR3389 PROTEIN"/>
    <property type="match status" value="1"/>
</dbReference>